<evidence type="ECO:0000313" key="2">
    <source>
        <dbReference type="Proteomes" id="UP000228896"/>
    </source>
</evidence>
<gene>
    <name evidence="1" type="ORF">COS18_04980</name>
</gene>
<comment type="caution">
    <text evidence="1">The sequence shown here is derived from an EMBL/GenBank/DDBJ whole genome shotgun (WGS) entry which is preliminary data.</text>
</comment>
<evidence type="ECO:0000313" key="1">
    <source>
        <dbReference type="EMBL" id="PIV50470.1"/>
    </source>
</evidence>
<organism evidence="1 2">
    <name type="scientific">Candidatus Falkowbacteria bacterium CG02_land_8_20_14_3_00_36_14</name>
    <dbReference type="NCBI Taxonomy" id="1974560"/>
    <lineage>
        <taxon>Bacteria</taxon>
        <taxon>Candidatus Falkowiibacteriota</taxon>
    </lineage>
</organism>
<name>A0A2M7DL05_9BACT</name>
<proteinExistence type="predicted"/>
<dbReference type="Proteomes" id="UP000228896">
    <property type="component" value="Unassembled WGS sequence"/>
</dbReference>
<protein>
    <submittedName>
        <fullName evidence="1">Uncharacterized protein</fullName>
    </submittedName>
</protein>
<dbReference type="EMBL" id="PETS01000128">
    <property type="protein sequence ID" value="PIV50470.1"/>
    <property type="molecule type" value="Genomic_DNA"/>
</dbReference>
<dbReference type="AlphaFoldDB" id="A0A2M7DL05"/>
<reference evidence="2" key="1">
    <citation type="submission" date="2017-09" db="EMBL/GenBank/DDBJ databases">
        <title>Depth-based differentiation of microbial function through sediment-hosted aquifers and enrichment of novel symbionts in the deep terrestrial subsurface.</title>
        <authorList>
            <person name="Probst A.J."/>
            <person name="Ladd B."/>
            <person name="Jarett J.K."/>
            <person name="Geller-Mcgrath D.E."/>
            <person name="Sieber C.M.K."/>
            <person name="Emerson J.B."/>
            <person name="Anantharaman K."/>
            <person name="Thomas B.C."/>
            <person name="Malmstrom R."/>
            <person name="Stieglmeier M."/>
            <person name="Klingl A."/>
            <person name="Woyke T."/>
            <person name="Ryan C.M."/>
            <person name="Banfield J.F."/>
        </authorList>
    </citation>
    <scope>NUCLEOTIDE SEQUENCE [LARGE SCALE GENOMIC DNA]</scope>
</reference>
<sequence>MESIVQEILDLVKKKIVEQAAFDRDAYKELVEETIEYFKEKGKLTNDDNDEFIEDQLMAMWEEVEDWMAKK</sequence>
<accession>A0A2M7DL05</accession>